<reference evidence="2" key="1">
    <citation type="submission" date="2022-11" db="UniProtKB">
        <authorList>
            <consortium name="WormBaseParasite"/>
        </authorList>
    </citation>
    <scope>IDENTIFICATION</scope>
</reference>
<evidence type="ECO:0000313" key="2">
    <source>
        <dbReference type="WBParaSite" id="nRc.2.0.1.t08790-RA"/>
    </source>
</evidence>
<dbReference type="Proteomes" id="UP000887565">
    <property type="component" value="Unplaced"/>
</dbReference>
<sequence>RTAHNDKKFLNLANQKRCSAFNACVYGNPFRDIAHHFTHQLPLDLPCDMSQTLAGHLPHHLAWHLLLDLSHRLRQRWPTV</sequence>
<accession>A0A915I4M3</accession>
<evidence type="ECO:0000313" key="1">
    <source>
        <dbReference type="Proteomes" id="UP000887565"/>
    </source>
</evidence>
<protein>
    <submittedName>
        <fullName evidence="2">Uncharacterized protein</fullName>
    </submittedName>
</protein>
<organism evidence="1 2">
    <name type="scientific">Romanomermis culicivorax</name>
    <name type="common">Nematode worm</name>
    <dbReference type="NCBI Taxonomy" id="13658"/>
    <lineage>
        <taxon>Eukaryota</taxon>
        <taxon>Metazoa</taxon>
        <taxon>Ecdysozoa</taxon>
        <taxon>Nematoda</taxon>
        <taxon>Enoplea</taxon>
        <taxon>Dorylaimia</taxon>
        <taxon>Mermithida</taxon>
        <taxon>Mermithoidea</taxon>
        <taxon>Mermithidae</taxon>
        <taxon>Romanomermis</taxon>
    </lineage>
</organism>
<proteinExistence type="predicted"/>
<name>A0A915I4M3_ROMCU</name>
<dbReference type="AlphaFoldDB" id="A0A915I4M3"/>
<dbReference type="WBParaSite" id="nRc.2.0.1.t08790-RA">
    <property type="protein sequence ID" value="nRc.2.0.1.t08790-RA"/>
    <property type="gene ID" value="nRc.2.0.1.g08790"/>
</dbReference>
<keyword evidence="1" id="KW-1185">Reference proteome</keyword>